<keyword evidence="1" id="KW-1133">Transmembrane helix</keyword>
<evidence type="ECO:0000313" key="3">
    <source>
        <dbReference type="Proteomes" id="UP000597507"/>
    </source>
</evidence>
<dbReference type="EMBL" id="BMKS01000002">
    <property type="protein sequence ID" value="GGG23223.1"/>
    <property type="molecule type" value="Genomic_DNA"/>
</dbReference>
<dbReference type="PANTHER" id="PTHR31881:SF6">
    <property type="entry name" value="OS09G0494600 PROTEIN"/>
    <property type="match status" value="1"/>
</dbReference>
<evidence type="ECO:0000256" key="1">
    <source>
        <dbReference type="SAM" id="Phobius"/>
    </source>
</evidence>
<feature type="transmembrane region" description="Helical" evidence="1">
    <location>
        <begin position="6"/>
        <end position="25"/>
    </location>
</feature>
<protein>
    <submittedName>
        <fullName evidence="2">Membrane protein</fullName>
    </submittedName>
</protein>
<feature type="transmembrane region" description="Helical" evidence="1">
    <location>
        <begin position="74"/>
        <end position="92"/>
    </location>
</feature>
<feature type="transmembrane region" description="Helical" evidence="1">
    <location>
        <begin position="112"/>
        <end position="136"/>
    </location>
</feature>
<accession>A0A8J3EA81</accession>
<comment type="caution">
    <text evidence="2">The sequence shown here is derived from an EMBL/GenBank/DDBJ whole genome shotgun (WGS) entry which is preliminary data.</text>
</comment>
<keyword evidence="1" id="KW-0472">Membrane</keyword>
<sequence length="230" mass="25366">MTALTLSDWLALGVFLLCWIAYALVTDRVPAIRARSVIAAMDEHRRRWMIAMLERENRIADIATIGNLMQSTSFLATTSIFVLGGLVAMLGAPDLGRRVLAALPYTAVPEEAAWEAKIALLLVIFVNAFFALTWALRQFNYASILVSGIPAGPPDAARIAQAEAAARVVNRAARHFSTGLRSYYFGLAALAWLLHPLALVIASLLVLRELHRREFRSEVREALRAGNARR</sequence>
<keyword evidence="3" id="KW-1185">Reference proteome</keyword>
<dbReference type="PANTHER" id="PTHR31881">
    <property type="match status" value="1"/>
</dbReference>
<reference evidence="2 3" key="1">
    <citation type="journal article" date="2014" name="Int. J. Syst. Evol. Microbiol.">
        <title>Complete genome sequence of Corynebacterium casei LMG S-19264T (=DSM 44701T), isolated from a smear-ripened cheese.</title>
        <authorList>
            <consortium name="US DOE Joint Genome Institute (JGI-PGF)"/>
            <person name="Walter F."/>
            <person name="Albersmeier A."/>
            <person name="Kalinowski J."/>
            <person name="Ruckert C."/>
        </authorList>
    </citation>
    <scope>NUCLEOTIDE SEQUENCE [LARGE SCALE GENOMIC DNA]</scope>
    <source>
        <strain evidence="2 3">CGMCC 1.16330</strain>
    </source>
</reference>
<dbReference type="InterPro" id="IPR006747">
    <property type="entry name" value="DUF599"/>
</dbReference>
<dbReference type="RefSeq" id="WP_188898819.1">
    <property type="nucleotide sequence ID" value="NZ_BMKS01000002.1"/>
</dbReference>
<gene>
    <name evidence="2" type="ORF">GCM10010964_09210</name>
</gene>
<proteinExistence type="predicted"/>
<organism evidence="2 3">
    <name type="scientific">Caldovatus sediminis</name>
    <dbReference type="NCBI Taxonomy" id="2041189"/>
    <lineage>
        <taxon>Bacteria</taxon>
        <taxon>Pseudomonadati</taxon>
        <taxon>Pseudomonadota</taxon>
        <taxon>Alphaproteobacteria</taxon>
        <taxon>Acetobacterales</taxon>
        <taxon>Roseomonadaceae</taxon>
        <taxon>Caldovatus</taxon>
    </lineage>
</organism>
<dbReference type="Pfam" id="PF04654">
    <property type="entry name" value="DUF599"/>
    <property type="match status" value="1"/>
</dbReference>
<dbReference type="AlphaFoldDB" id="A0A8J3EA81"/>
<evidence type="ECO:0000313" key="2">
    <source>
        <dbReference type="EMBL" id="GGG23223.1"/>
    </source>
</evidence>
<feature type="transmembrane region" description="Helical" evidence="1">
    <location>
        <begin position="183"/>
        <end position="207"/>
    </location>
</feature>
<dbReference type="Proteomes" id="UP000597507">
    <property type="component" value="Unassembled WGS sequence"/>
</dbReference>
<name>A0A8J3EA81_9PROT</name>
<keyword evidence="1" id="KW-0812">Transmembrane</keyword>